<dbReference type="GO" id="GO:0032259">
    <property type="term" value="P:methylation"/>
    <property type="evidence" value="ECO:0007669"/>
    <property type="project" value="UniProtKB-KW"/>
</dbReference>
<keyword evidence="2" id="KW-0808">Transferase</keyword>
<feature type="domain" description="Methyltransferase type 11" evidence="1">
    <location>
        <begin position="52"/>
        <end position="144"/>
    </location>
</feature>
<protein>
    <submittedName>
        <fullName evidence="2">Class I SAM-dependent methyltransferase</fullName>
    </submittedName>
</protein>
<dbReference type="PANTHER" id="PTHR43861">
    <property type="entry name" value="TRANS-ACONITATE 2-METHYLTRANSFERASE-RELATED"/>
    <property type="match status" value="1"/>
</dbReference>
<dbReference type="Gene3D" id="3.40.50.150">
    <property type="entry name" value="Vaccinia Virus protein VP39"/>
    <property type="match status" value="1"/>
</dbReference>
<dbReference type="CDD" id="cd02440">
    <property type="entry name" value="AdoMet_MTases"/>
    <property type="match status" value="1"/>
</dbReference>
<dbReference type="GO" id="GO:0008168">
    <property type="term" value="F:methyltransferase activity"/>
    <property type="evidence" value="ECO:0007669"/>
    <property type="project" value="UniProtKB-KW"/>
</dbReference>
<name>A0ABS1W7X4_9GAMM</name>
<proteinExistence type="predicted"/>
<dbReference type="InterPro" id="IPR013216">
    <property type="entry name" value="Methyltransf_11"/>
</dbReference>
<dbReference type="Pfam" id="PF08241">
    <property type="entry name" value="Methyltransf_11"/>
    <property type="match status" value="1"/>
</dbReference>
<dbReference type="Proteomes" id="UP000809910">
    <property type="component" value="Unassembled WGS sequence"/>
</dbReference>
<comment type="caution">
    <text evidence="2">The sequence shown here is derived from an EMBL/GenBank/DDBJ whole genome shotgun (WGS) entry which is preliminary data.</text>
</comment>
<dbReference type="RefSeq" id="WP_203109901.1">
    <property type="nucleotide sequence ID" value="NZ_JADOBG010000012.1"/>
</dbReference>
<accession>A0ABS1W7X4</accession>
<evidence type="ECO:0000313" key="3">
    <source>
        <dbReference type="Proteomes" id="UP000809910"/>
    </source>
</evidence>
<dbReference type="InterPro" id="IPR029063">
    <property type="entry name" value="SAM-dependent_MTases_sf"/>
</dbReference>
<dbReference type="SUPFAM" id="SSF53335">
    <property type="entry name" value="S-adenosyl-L-methionine-dependent methyltransferases"/>
    <property type="match status" value="1"/>
</dbReference>
<organism evidence="2 3">
    <name type="scientific">Legionella bononiensis</name>
    <dbReference type="NCBI Taxonomy" id="2793102"/>
    <lineage>
        <taxon>Bacteria</taxon>
        <taxon>Pseudomonadati</taxon>
        <taxon>Pseudomonadota</taxon>
        <taxon>Gammaproteobacteria</taxon>
        <taxon>Legionellales</taxon>
        <taxon>Legionellaceae</taxon>
        <taxon>Legionella</taxon>
    </lineage>
</organism>
<keyword evidence="2" id="KW-0489">Methyltransferase</keyword>
<evidence type="ECO:0000313" key="2">
    <source>
        <dbReference type="EMBL" id="MBL7525456.1"/>
    </source>
</evidence>
<reference evidence="2 3" key="1">
    <citation type="submission" date="2020-12" db="EMBL/GenBank/DDBJ databases">
        <title>WGS of Legionella: environmental sample.</title>
        <authorList>
            <person name="Cristino S."/>
            <person name="Girolamini L."/>
            <person name="Salaris S."/>
            <person name="Pascale M.R."/>
            <person name="Mazzotta M."/>
            <person name="Orsini M."/>
            <person name="Grottola A."/>
        </authorList>
    </citation>
    <scope>NUCLEOTIDE SEQUENCE [LARGE SCALE GENOMIC DNA]</scope>
    <source>
        <strain evidence="2 3">30cs62</strain>
    </source>
</reference>
<keyword evidence="3" id="KW-1185">Reference proteome</keyword>
<sequence length="246" mass="28515">MSSLYFENESYLNYMLEHCHPSNQNDYGRVSGTQFAMKIIQDLEIQDTHKVLEIGCGLGRILNNLRTSYNADFWGCDISSTLIQEAKALFPDYQDQFFVSSAESISAPEKSFDRVIYWGVFEMTDMIKALIETSRILKIGGKALLCSIKNKEFIQDDIDSIKAHQAYIEKNIPIKYLHVENFKKVIDYLGFSISKQYIFDYKDDLIKQKYRNSEDNNYNYSDAIYIIEKLTSTPLDEKSVFSPVEL</sequence>
<dbReference type="EMBL" id="JADWVN010000004">
    <property type="protein sequence ID" value="MBL7525456.1"/>
    <property type="molecule type" value="Genomic_DNA"/>
</dbReference>
<evidence type="ECO:0000259" key="1">
    <source>
        <dbReference type="Pfam" id="PF08241"/>
    </source>
</evidence>
<gene>
    <name evidence="2" type="ORF">I5282_02570</name>
</gene>